<dbReference type="Proteomes" id="UP000050465">
    <property type="component" value="Unassembled WGS sequence"/>
</dbReference>
<proteinExistence type="predicted"/>
<accession>A0A0P7YMW2</accession>
<gene>
    <name evidence="1" type="ORF">HLUCCA11_23255</name>
</gene>
<dbReference type="InterPro" id="IPR036737">
    <property type="entry name" value="OmpA-like_sf"/>
</dbReference>
<organism evidence="1 2">
    <name type="scientific">Phormidesmis priestleyi Ana</name>
    <dbReference type="NCBI Taxonomy" id="1666911"/>
    <lineage>
        <taxon>Bacteria</taxon>
        <taxon>Bacillati</taxon>
        <taxon>Cyanobacteriota</taxon>
        <taxon>Cyanophyceae</taxon>
        <taxon>Leptolyngbyales</taxon>
        <taxon>Leptolyngbyaceae</taxon>
        <taxon>Phormidesmis</taxon>
    </lineage>
</organism>
<dbReference type="Gene3D" id="3.30.1330.60">
    <property type="entry name" value="OmpA-like domain"/>
    <property type="match status" value="1"/>
</dbReference>
<dbReference type="PATRIC" id="fig|1666911.3.peg.5455"/>
<dbReference type="STRING" id="1666911.HLUCCA11_23255"/>
<dbReference type="AlphaFoldDB" id="A0A0P7YMW2"/>
<evidence type="ECO:0000313" key="2">
    <source>
        <dbReference type="Proteomes" id="UP000050465"/>
    </source>
</evidence>
<name>A0A0P7YMW2_9CYAN</name>
<protein>
    <recommendedName>
        <fullName evidence="3">Outer membrane protein</fullName>
    </recommendedName>
</protein>
<reference evidence="1 2" key="1">
    <citation type="submission" date="2015-09" db="EMBL/GenBank/DDBJ databases">
        <title>Identification and resolution of microdiversity through metagenomic sequencing of parallel consortia.</title>
        <authorList>
            <person name="Nelson W.C."/>
            <person name="Romine M.F."/>
            <person name="Lindemann S.R."/>
        </authorList>
    </citation>
    <scope>NUCLEOTIDE SEQUENCE [LARGE SCALE GENOMIC DNA]</scope>
    <source>
        <strain evidence="1">Ana</strain>
    </source>
</reference>
<sequence>MSSGLKNLKQAEIFSLLAMMFLLMIGYDKVARGTIPPGQPVGNGPLFPPSIPIPSDDLSFETAKALPKGGPASLKDYIEKNVVPIIEQQLKDYDVDMIEVVGHADGTSLPLSSRGNLDSDLLNQLARSDLQTLSFDAMVKKFGELQAGSNTDLGLIRALIVVKTLEDLRREGKCDCNVAAFRAYSAGQLYLPGAEPLAALPDQSSNESRRRIEIRFTKWNP</sequence>
<dbReference type="EMBL" id="LJZR01000089">
    <property type="protein sequence ID" value="KPQ31677.1"/>
    <property type="molecule type" value="Genomic_DNA"/>
</dbReference>
<evidence type="ECO:0008006" key="3">
    <source>
        <dbReference type="Google" id="ProtNLM"/>
    </source>
</evidence>
<comment type="caution">
    <text evidence="1">The sequence shown here is derived from an EMBL/GenBank/DDBJ whole genome shotgun (WGS) entry which is preliminary data.</text>
</comment>
<evidence type="ECO:0000313" key="1">
    <source>
        <dbReference type="EMBL" id="KPQ31677.1"/>
    </source>
</evidence>